<dbReference type="Proteomes" id="UP001230145">
    <property type="component" value="Unassembled WGS sequence"/>
</dbReference>
<accession>A0ABT9PH84</accession>
<sequence>MEVDRLKAYERQAESLIELVGTTPLTDELMRQAEFEEAIMLIQDVAEERGIVLPRDLATKPI</sequence>
<keyword evidence="2" id="KW-1185">Reference proteome</keyword>
<gene>
    <name evidence="1" type="ORF">J2S45_000757</name>
</gene>
<comment type="caution">
    <text evidence="1">The sequence shown here is derived from an EMBL/GenBank/DDBJ whole genome shotgun (WGS) entry which is preliminary data.</text>
</comment>
<name>A0ABT9PH84_9ACTO</name>
<dbReference type="EMBL" id="JAUSQL010000001">
    <property type="protein sequence ID" value="MDP9832078.1"/>
    <property type="molecule type" value="Genomic_DNA"/>
</dbReference>
<proteinExistence type="predicted"/>
<organism evidence="1 2">
    <name type="scientific">Trueperella abortisuis</name>
    <dbReference type="NCBI Taxonomy" id="445930"/>
    <lineage>
        <taxon>Bacteria</taxon>
        <taxon>Bacillati</taxon>
        <taxon>Actinomycetota</taxon>
        <taxon>Actinomycetes</taxon>
        <taxon>Actinomycetales</taxon>
        <taxon>Actinomycetaceae</taxon>
        <taxon>Trueperella</taxon>
    </lineage>
</organism>
<reference evidence="1 2" key="1">
    <citation type="submission" date="2023-07" db="EMBL/GenBank/DDBJ databases">
        <title>Sequencing the genomes of 1000 actinobacteria strains.</title>
        <authorList>
            <person name="Klenk H.-P."/>
        </authorList>
    </citation>
    <scope>NUCLEOTIDE SEQUENCE [LARGE SCALE GENOMIC DNA]</scope>
    <source>
        <strain evidence="1 2">DSM 19515</strain>
    </source>
</reference>
<dbReference type="RefSeq" id="WP_307634589.1">
    <property type="nucleotide sequence ID" value="NZ_JAUSQL010000001.1"/>
</dbReference>
<evidence type="ECO:0000313" key="1">
    <source>
        <dbReference type="EMBL" id="MDP9832078.1"/>
    </source>
</evidence>
<evidence type="ECO:0000313" key="2">
    <source>
        <dbReference type="Proteomes" id="UP001230145"/>
    </source>
</evidence>
<protein>
    <submittedName>
        <fullName evidence="1">Uncharacterized protein</fullName>
    </submittedName>
</protein>